<dbReference type="Proteomes" id="UP001500767">
    <property type="component" value="Unassembled WGS sequence"/>
</dbReference>
<reference evidence="3" key="1">
    <citation type="journal article" date="2019" name="Int. J. Syst. Evol. Microbiol.">
        <title>The Global Catalogue of Microorganisms (GCM) 10K type strain sequencing project: providing services to taxonomists for standard genome sequencing and annotation.</title>
        <authorList>
            <consortium name="The Broad Institute Genomics Platform"/>
            <consortium name="The Broad Institute Genome Sequencing Center for Infectious Disease"/>
            <person name="Wu L."/>
            <person name="Ma J."/>
        </authorList>
    </citation>
    <scope>NUCLEOTIDE SEQUENCE [LARGE SCALE GENOMIC DNA]</scope>
    <source>
        <strain evidence="3">JCM 16540</strain>
    </source>
</reference>
<dbReference type="RefSeq" id="WP_204912474.1">
    <property type="nucleotide sequence ID" value="NZ_BAAAYR010000001.1"/>
</dbReference>
<dbReference type="InterPro" id="IPR011009">
    <property type="entry name" value="Kinase-like_dom_sf"/>
</dbReference>
<dbReference type="Gene3D" id="3.90.1200.10">
    <property type="match status" value="1"/>
</dbReference>
<dbReference type="EMBL" id="BAAAYR010000001">
    <property type="protein sequence ID" value="GAA3552233.1"/>
    <property type="molecule type" value="Genomic_DNA"/>
</dbReference>
<name>A0ABP6WL12_9ACTN</name>
<dbReference type="SUPFAM" id="SSF56112">
    <property type="entry name" value="Protein kinase-like (PK-like)"/>
    <property type="match status" value="1"/>
</dbReference>
<evidence type="ECO:0000313" key="3">
    <source>
        <dbReference type="Proteomes" id="UP001500767"/>
    </source>
</evidence>
<gene>
    <name evidence="2" type="ORF">GCM10022197_04030</name>
</gene>
<evidence type="ECO:0000259" key="1">
    <source>
        <dbReference type="Pfam" id="PF01636"/>
    </source>
</evidence>
<proteinExistence type="predicted"/>
<comment type="caution">
    <text evidence="2">The sequence shown here is derived from an EMBL/GenBank/DDBJ whole genome shotgun (WGS) entry which is preliminary data.</text>
</comment>
<organism evidence="2 3">
    <name type="scientific">Microlunatus spumicola</name>
    <dbReference type="NCBI Taxonomy" id="81499"/>
    <lineage>
        <taxon>Bacteria</taxon>
        <taxon>Bacillati</taxon>
        <taxon>Actinomycetota</taxon>
        <taxon>Actinomycetes</taxon>
        <taxon>Propionibacteriales</taxon>
        <taxon>Propionibacteriaceae</taxon>
        <taxon>Microlunatus</taxon>
    </lineage>
</organism>
<feature type="domain" description="Aminoglycoside phosphotransferase" evidence="1">
    <location>
        <begin position="22"/>
        <end position="190"/>
    </location>
</feature>
<dbReference type="Pfam" id="PF01636">
    <property type="entry name" value="APH"/>
    <property type="match status" value="1"/>
</dbReference>
<keyword evidence="3" id="KW-1185">Reference proteome</keyword>
<dbReference type="InterPro" id="IPR002575">
    <property type="entry name" value="Aminoglycoside_PTrfase"/>
</dbReference>
<protein>
    <recommendedName>
        <fullName evidence="1">Aminoglycoside phosphotransferase domain-containing protein</fullName>
    </recommendedName>
</protein>
<evidence type="ECO:0000313" key="2">
    <source>
        <dbReference type="EMBL" id="GAA3552233.1"/>
    </source>
</evidence>
<sequence>MVYEELAGEEDEVELPRGDVTERVVRVGSTVRRPVHPPSAAVADYLKHLEEVGFGGAPRFLGRDRAGRDVLDFLAGEVAGDPPQAWAADDELLASVGRLLRQLHDASEGYAADRGFAAPPGSRWFRWPSPSSSESSAVVAEPAPELVAHNDVTPQNVVVRDGQAVALIDFDMAGPTARVEDVVNTATHWVPLRAPVDTWPGWSRTRQPVRLRLFADAYGLTAAQRASLVDVALARADRMWLSMRGAAEHYGGGWAQMWHDGVGDLIRRRRAWLVDRSDDLRGALE</sequence>
<accession>A0ABP6WL12</accession>